<feature type="domain" description="Calcineurin-like phosphoesterase" evidence="4">
    <location>
        <begin position="4"/>
        <end position="108"/>
    </location>
</feature>
<evidence type="ECO:0000256" key="1">
    <source>
        <dbReference type="ARBA" id="ARBA00022722"/>
    </source>
</evidence>
<dbReference type="GO" id="GO:0004527">
    <property type="term" value="F:exonuclease activity"/>
    <property type="evidence" value="ECO:0007669"/>
    <property type="project" value="UniProtKB-KW"/>
</dbReference>
<sequence length="375" mass="40938">MTEFRLIHTSDLHLGKGFGTLPDSLRGRLIEARHEVIGRLADAARTHRAAHVLVAGDMFDTIGPSSEVRRQAATAMSAAQDIQWWIIPGNHDSLRAEELWRAFDQETGENVHLLRDPSPVEMAQGVQLLPAPLPRQFPGSDLTGWMVGAETPPDALRIGLAHGGVVSFGENFDGSAVIAPDRAETAGLDYLAMGDWHGQLRVTDRTWYCGTPERDRFKHDGRGVCLAVTLNGPGAVPDVTPLDVGRFEWRAPDLRLSPGMDIAAECARILTADRAARRDILLQVRVSGFLRMAERGQLDEEIAKARPDYAHLGLRDGDLSTEYETEDLDLIATGGALRAAAEELHLEAQGQGGSSDDMRVAQAALNRLWSLVREG</sequence>
<reference evidence="5 6" key="1">
    <citation type="submission" date="2023-04" db="EMBL/GenBank/DDBJ databases">
        <title>Complete genome sequence of Alisedimentitalea scapharcae.</title>
        <authorList>
            <person name="Rong J.-C."/>
            <person name="Yi M.-L."/>
            <person name="Zhao Q."/>
        </authorList>
    </citation>
    <scope>NUCLEOTIDE SEQUENCE [LARGE SCALE GENOMIC DNA]</scope>
    <source>
        <strain evidence="5 6">KCTC 42119</strain>
    </source>
</reference>
<dbReference type="InterPro" id="IPR014577">
    <property type="entry name" value="UCP033093_metalloPase"/>
</dbReference>
<dbReference type="Gene3D" id="3.60.21.10">
    <property type="match status" value="1"/>
</dbReference>
<dbReference type="Pfam" id="PF00149">
    <property type="entry name" value="Metallophos"/>
    <property type="match status" value="1"/>
</dbReference>
<dbReference type="PANTHER" id="PTHR30337">
    <property type="entry name" value="COMPONENT OF ATP-DEPENDENT DSDNA EXONUCLEASE"/>
    <property type="match status" value="1"/>
</dbReference>
<keyword evidence="2 5" id="KW-0378">Hydrolase</keyword>
<proteinExistence type="predicted"/>
<evidence type="ECO:0000313" key="6">
    <source>
        <dbReference type="Proteomes" id="UP001623232"/>
    </source>
</evidence>
<evidence type="ECO:0000256" key="3">
    <source>
        <dbReference type="ARBA" id="ARBA00022839"/>
    </source>
</evidence>
<dbReference type="EC" id="3.1.-.-" evidence="5"/>
<evidence type="ECO:0000259" key="4">
    <source>
        <dbReference type="Pfam" id="PF00149"/>
    </source>
</evidence>
<dbReference type="PIRSF" id="PIRSF033093">
    <property type="entry name" value="UCP_ML1119"/>
    <property type="match status" value="1"/>
</dbReference>
<dbReference type="InterPro" id="IPR050535">
    <property type="entry name" value="DNA_Repair-Maintenance_Comp"/>
</dbReference>
<dbReference type="SUPFAM" id="SSF56300">
    <property type="entry name" value="Metallo-dependent phosphatases"/>
    <property type="match status" value="1"/>
</dbReference>
<dbReference type="InterPro" id="IPR004843">
    <property type="entry name" value="Calcineurin-like_PHP"/>
</dbReference>
<dbReference type="CDD" id="cd00840">
    <property type="entry name" value="MPP_Mre11_N"/>
    <property type="match status" value="1"/>
</dbReference>
<dbReference type="RefSeq" id="WP_406644885.1">
    <property type="nucleotide sequence ID" value="NZ_CP123584.1"/>
</dbReference>
<dbReference type="InterPro" id="IPR029052">
    <property type="entry name" value="Metallo-depent_PP-like"/>
</dbReference>
<accession>A0ABZ2XP19</accession>
<dbReference type="InterPro" id="IPR041796">
    <property type="entry name" value="Mre11_N"/>
</dbReference>
<keyword evidence="1" id="KW-0540">Nuclease</keyword>
<keyword evidence="6" id="KW-1185">Reference proteome</keyword>
<evidence type="ECO:0000313" key="5">
    <source>
        <dbReference type="EMBL" id="WZK87612.1"/>
    </source>
</evidence>
<organism evidence="5 6">
    <name type="scientific">Aliisedimentitalea scapharcae</name>
    <dbReference type="NCBI Taxonomy" id="1524259"/>
    <lineage>
        <taxon>Bacteria</taxon>
        <taxon>Pseudomonadati</taxon>
        <taxon>Pseudomonadota</taxon>
        <taxon>Alphaproteobacteria</taxon>
        <taxon>Rhodobacterales</taxon>
        <taxon>Roseobacteraceae</taxon>
        <taxon>Aliisedimentitalea</taxon>
    </lineage>
</organism>
<dbReference type="PANTHER" id="PTHR30337:SF0">
    <property type="entry name" value="NUCLEASE SBCCD SUBUNIT D"/>
    <property type="match status" value="1"/>
</dbReference>
<protein>
    <submittedName>
        <fullName evidence="5">DNA repair exonuclease</fullName>
        <ecNumber evidence="5">3.1.-.-</ecNumber>
    </submittedName>
</protein>
<gene>
    <name evidence="5" type="ORF">QEZ52_13455</name>
</gene>
<dbReference type="Proteomes" id="UP001623232">
    <property type="component" value="Chromosome"/>
</dbReference>
<keyword evidence="3 5" id="KW-0269">Exonuclease</keyword>
<evidence type="ECO:0000256" key="2">
    <source>
        <dbReference type="ARBA" id="ARBA00022801"/>
    </source>
</evidence>
<dbReference type="EMBL" id="CP123584">
    <property type="protein sequence ID" value="WZK87612.1"/>
    <property type="molecule type" value="Genomic_DNA"/>
</dbReference>
<name>A0ABZ2XP19_9RHOB</name>